<organism evidence="3 4">
    <name type="scientific">Mycena metata</name>
    <dbReference type="NCBI Taxonomy" id="1033252"/>
    <lineage>
        <taxon>Eukaryota</taxon>
        <taxon>Fungi</taxon>
        <taxon>Dikarya</taxon>
        <taxon>Basidiomycota</taxon>
        <taxon>Agaricomycotina</taxon>
        <taxon>Agaricomycetes</taxon>
        <taxon>Agaricomycetidae</taxon>
        <taxon>Agaricales</taxon>
        <taxon>Marasmiineae</taxon>
        <taxon>Mycenaceae</taxon>
        <taxon>Mycena</taxon>
    </lineage>
</organism>
<evidence type="ECO:0000313" key="3">
    <source>
        <dbReference type="EMBL" id="KAJ7749684.1"/>
    </source>
</evidence>
<keyword evidence="4" id="KW-1185">Reference proteome</keyword>
<feature type="region of interest" description="Disordered" evidence="1">
    <location>
        <begin position="63"/>
        <end position="86"/>
    </location>
</feature>
<proteinExistence type="predicted"/>
<evidence type="ECO:0000256" key="1">
    <source>
        <dbReference type="SAM" id="MobiDB-lite"/>
    </source>
</evidence>
<dbReference type="EMBL" id="JARKIB010000068">
    <property type="protein sequence ID" value="KAJ7749684.1"/>
    <property type="molecule type" value="Genomic_DNA"/>
</dbReference>
<evidence type="ECO:0000313" key="4">
    <source>
        <dbReference type="Proteomes" id="UP001215598"/>
    </source>
</evidence>
<name>A0AAD7IVP7_9AGAR</name>
<comment type="caution">
    <text evidence="3">The sequence shown here is derived from an EMBL/GenBank/DDBJ whole genome shotgun (WGS) entry which is preliminary data.</text>
</comment>
<sequence>MRVLLMTSLSCVSALLPGVVGAPVTHEQSEVQTPNAQISDRFTEIGLIGRKMDENLAEEDTGHLTGRFRGEAPDQRIPDSSGCILA</sequence>
<feature type="chain" id="PRO_5042147860" description="RxLR effector candidate protein" evidence="2">
    <location>
        <begin position="22"/>
        <end position="86"/>
    </location>
</feature>
<dbReference type="Proteomes" id="UP001215598">
    <property type="component" value="Unassembled WGS sequence"/>
</dbReference>
<feature type="compositionally biased region" description="Basic and acidic residues" evidence="1">
    <location>
        <begin position="68"/>
        <end position="77"/>
    </location>
</feature>
<evidence type="ECO:0008006" key="5">
    <source>
        <dbReference type="Google" id="ProtNLM"/>
    </source>
</evidence>
<keyword evidence="2" id="KW-0732">Signal</keyword>
<dbReference type="AlphaFoldDB" id="A0AAD7IVP7"/>
<accession>A0AAD7IVP7</accession>
<reference evidence="3" key="1">
    <citation type="submission" date="2023-03" db="EMBL/GenBank/DDBJ databases">
        <title>Massive genome expansion in bonnet fungi (Mycena s.s.) driven by repeated elements and novel gene families across ecological guilds.</title>
        <authorList>
            <consortium name="Lawrence Berkeley National Laboratory"/>
            <person name="Harder C.B."/>
            <person name="Miyauchi S."/>
            <person name="Viragh M."/>
            <person name="Kuo A."/>
            <person name="Thoen E."/>
            <person name="Andreopoulos B."/>
            <person name="Lu D."/>
            <person name="Skrede I."/>
            <person name="Drula E."/>
            <person name="Henrissat B."/>
            <person name="Morin E."/>
            <person name="Kohler A."/>
            <person name="Barry K."/>
            <person name="LaButti K."/>
            <person name="Morin E."/>
            <person name="Salamov A."/>
            <person name="Lipzen A."/>
            <person name="Mereny Z."/>
            <person name="Hegedus B."/>
            <person name="Baldrian P."/>
            <person name="Stursova M."/>
            <person name="Weitz H."/>
            <person name="Taylor A."/>
            <person name="Grigoriev I.V."/>
            <person name="Nagy L.G."/>
            <person name="Martin F."/>
            <person name="Kauserud H."/>
        </authorList>
    </citation>
    <scope>NUCLEOTIDE SEQUENCE</scope>
    <source>
        <strain evidence="3">CBHHK182m</strain>
    </source>
</reference>
<feature type="signal peptide" evidence="2">
    <location>
        <begin position="1"/>
        <end position="21"/>
    </location>
</feature>
<protein>
    <recommendedName>
        <fullName evidence="5">RxLR effector candidate protein</fullName>
    </recommendedName>
</protein>
<gene>
    <name evidence="3" type="ORF">B0H16DRAFT_1551071</name>
</gene>
<evidence type="ECO:0000256" key="2">
    <source>
        <dbReference type="SAM" id="SignalP"/>
    </source>
</evidence>